<name>A0ACB9G8Y1_CICIN</name>
<evidence type="ECO:0000313" key="1">
    <source>
        <dbReference type="EMBL" id="KAI3779217.1"/>
    </source>
</evidence>
<reference evidence="2" key="1">
    <citation type="journal article" date="2022" name="Mol. Ecol. Resour.">
        <title>The genomes of chicory, endive, great burdock and yacon provide insights into Asteraceae palaeo-polyploidization history and plant inulin production.</title>
        <authorList>
            <person name="Fan W."/>
            <person name="Wang S."/>
            <person name="Wang H."/>
            <person name="Wang A."/>
            <person name="Jiang F."/>
            <person name="Liu H."/>
            <person name="Zhao H."/>
            <person name="Xu D."/>
            <person name="Zhang Y."/>
        </authorList>
    </citation>
    <scope>NUCLEOTIDE SEQUENCE [LARGE SCALE GENOMIC DNA]</scope>
    <source>
        <strain evidence="2">cv. Punajuju</strain>
    </source>
</reference>
<dbReference type="Proteomes" id="UP001055811">
    <property type="component" value="Linkage Group LG02"/>
</dbReference>
<reference evidence="1 2" key="2">
    <citation type="journal article" date="2022" name="Mol. Ecol. Resour.">
        <title>The genomes of chicory, endive, great burdock and yacon provide insights into Asteraceae paleo-polyploidization history and plant inulin production.</title>
        <authorList>
            <person name="Fan W."/>
            <person name="Wang S."/>
            <person name="Wang H."/>
            <person name="Wang A."/>
            <person name="Jiang F."/>
            <person name="Liu H."/>
            <person name="Zhao H."/>
            <person name="Xu D."/>
            <person name="Zhang Y."/>
        </authorList>
    </citation>
    <scope>NUCLEOTIDE SEQUENCE [LARGE SCALE GENOMIC DNA]</scope>
    <source>
        <strain evidence="2">cv. Punajuju</strain>
        <tissue evidence="1">Leaves</tissue>
    </source>
</reference>
<proteinExistence type="predicted"/>
<accession>A0ACB9G8Y1</accession>
<keyword evidence="2" id="KW-1185">Reference proteome</keyword>
<gene>
    <name evidence="1" type="ORF">L2E82_08826</name>
</gene>
<organism evidence="1 2">
    <name type="scientific">Cichorium intybus</name>
    <name type="common">Chicory</name>
    <dbReference type="NCBI Taxonomy" id="13427"/>
    <lineage>
        <taxon>Eukaryota</taxon>
        <taxon>Viridiplantae</taxon>
        <taxon>Streptophyta</taxon>
        <taxon>Embryophyta</taxon>
        <taxon>Tracheophyta</taxon>
        <taxon>Spermatophyta</taxon>
        <taxon>Magnoliopsida</taxon>
        <taxon>eudicotyledons</taxon>
        <taxon>Gunneridae</taxon>
        <taxon>Pentapetalae</taxon>
        <taxon>asterids</taxon>
        <taxon>campanulids</taxon>
        <taxon>Asterales</taxon>
        <taxon>Asteraceae</taxon>
        <taxon>Cichorioideae</taxon>
        <taxon>Cichorieae</taxon>
        <taxon>Cichoriinae</taxon>
        <taxon>Cichorium</taxon>
    </lineage>
</organism>
<comment type="caution">
    <text evidence="1">The sequence shown here is derived from an EMBL/GenBank/DDBJ whole genome shotgun (WGS) entry which is preliminary data.</text>
</comment>
<sequence length="130" mass="14270">MLNCDCYLLQPNHLHNLDLKDQHLFFFSRSTEILPSPLSYVDSLSPDYVHTTTANQPTCTSLLYSNAADLINYGIVETLAAIAIGDIDNPNPNVEESIAMDLDLKLKSNLVSVQNLSSSLFGCGVRIALI</sequence>
<dbReference type="EMBL" id="CM042010">
    <property type="protein sequence ID" value="KAI3779217.1"/>
    <property type="molecule type" value="Genomic_DNA"/>
</dbReference>
<evidence type="ECO:0000313" key="2">
    <source>
        <dbReference type="Proteomes" id="UP001055811"/>
    </source>
</evidence>
<protein>
    <submittedName>
        <fullName evidence="1">Uncharacterized protein</fullName>
    </submittedName>
</protein>